<feature type="signal peptide" evidence="2">
    <location>
        <begin position="1"/>
        <end position="17"/>
    </location>
</feature>
<dbReference type="Proteomes" id="UP001202717">
    <property type="component" value="Chromosome"/>
</dbReference>
<evidence type="ECO:0000259" key="3">
    <source>
        <dbReference type="Pfam" id="PF10102"/>
    </source>
</evidence>
<dbReference type="InterPro" id="IPR018765">
    <property type="entry name" value="DUF2341"/>
</dbReference>
<keyword evidence="1 2" id="KW-0732">Signal</keyword>
<proteinExistence type="predicted"/>
<sequence>MKKITLLILLIITGANAQDYSRMYSVSNSLSTELTDYQILVELDTQALISEGKMQVDCDDVRFIPALGSATQLSYWLESGCNTTLTRVWVKVLSIPAGGTDIYMTYGDNSATSESDGEATFMFFDDFTSASLDTSKWNVNTNATIDNTMGDTDMSSVKMNLTGTNANGLQSNLLPDNNFAIHSTYYDHGFGGASTNTWSGVFGADVYSGVESGALPNYSYYTAGYGNTGVARSIGWHYSEVYFSNNQSKTIVDRGAFESPLVANNGIPGDMIFYSWNVQSNFDTIFVRNYEAELIVTEGETLSNIDFDYAKKNVLVYPNPTTTEFSIKNALHSKVTIYNTLGKRMVDVVSYDGNAIDVSDFNSGLYYVNINSEKVNSTRKIMIK</sequence>
<feature type="chain" id="PRO_5045151013" evidence="2">
    <location>
        <begin position="18"/>
        <end position="384"/>
    </location>
</feature>
<evidence type="ECO:0000256" key="1">
    <source>
        <dbReference type="ARBA" id="ARBA00022729"/>
    </source>
</evidence>
<evidence type="ECO:0000256" key="2">
    <source>
        <dbReference type="SAM" id="SignalP"/>
    </source>
</evidence>
<dbReference type="NCBIfam" id="TIGR04183">
    <property type="entry name" value="Por_Secre_tail"/>
    <property type="match status" value="1"/>
</dbReference>
<dbReference type="EMBL" id="CP116221">
    <property type="protein sequence ID" value="WCO00398.1"/>
    <property type="molecule type" value="Genomic_DNA"/>
</dbReference>
<dbReference type="InterPro" id="IPR026444">
    <property type="entry name" value="Secre_tail"/>
</dbReference>
<keyword evidence="6" id="KW-1185">Reference proteome</keyword>
<dbReference type="Pfam" id="PF10102">
    <property type="entry name" value="DUF2341"/>
    <property type="match status" value="1"/>
</dbReference>
<evidence type="ECO:0000313" key="5">
    <source>
        <dbReference type="EMBL" id="WCO00398.1"/>
    </source>
</evidence>
<organism evidence="5 6">
    <name type="scientific">Psychroserpens ponticola</name>
    <dbReference type="NCBI Taxonomy" id="2932268"/>
    <lineage>
        <taxon>Bacteria</taxon>
        <taxon>Pseudomonadati</taxon>
        <taxon>Bacteroidota</taxon>
        <taxon>Flavobacteriia</taxon>
        <taxon>Flavobacteriales</taxon>
        <taxon>Flavobacteriaceae</taxon>
        <taxon>Psychroserpens</taxon>
    </lineage>
</organism>
<name>A0ABY7RTG1_9FLAO</name>
<accession>A0ABY7RTG1</accession>
<reference evidence="5 6" key="1">
    <citation type="submission" date="2023-01" db="EMBL/GenBank/DDBJ databases">
        <title>Psychroserpens ponticola sp. nov., isolated from seawater.</title>
        <authorList>
            <person name="Kristyanto S."/>
            <person name="Jung J."/>
            <person name="Kim J.M."/>
            <person name="Jeon C.O."/>
        </authorList>
    </citation>
    <scope>NUCLEOTIDE SEQUENCE [LARGE SCALE GENOMIC DNA]</scope>
    <source>
        <strain evidence="5 6">MSW6</strain>
    </source>
</reference>
<evidence type="ECO:0000313" key="6">
    <source>
        <dbReference type="Proteomes" id="UP001202717"/>
    </source>
</evidence>
<feature type="domain" description="Secretion system C-terminal sorting" evidence="4">
    <location>
        <begin position="316"/>
        <end position="383"/>
    </location>
</feature>
<evidence type="ECO:0000259" key="4">
    <source>
        <dbReference type="Pfam" id="PF18962"/>
    </source>
</evidence>
<gene>
    <name evidence="5" type="ORF">MUN68_009985</name>
</gene>
<feature type="domain" description="DUF2341" evidence="3">
    <location>
        <begin position="57"/>
        <end position="139"/>
    </location>
</feature>
<protein>
    <submittedName>
        <fullName evidence="5">DUF2341 domain-containing protein</fullName>
    </submittedName>
</protein>
<dbReference type="Pfam" id="PF18962">
    <property type="entry name" value="Por_Secre_tail"/>
    <property type="match status" value="1"/>
</dbReference>
<dbReference type="RefSeq" id="WP_249996701.1">
    <property type="nucleotide sequence ID" value="NZ_CP116221.1"/>
</dbReference>